<evidence type="ECO:0000313" key="2">
    <source>
        <dbReference type="EMBL" id="WVZ59317.1"/>
    </source>
</evidence>
<feature type="transmembrane region" description="Helical" evidence="1">
    <location>
        <begin position="354"/>
        <end position="380"/>
    </location>
</feature>
<dbReference type="PANTHER" id="PTHR33372:SF9">
    <property type="entry name" value="DNAJ DOMAIN CONTAINING PROTEIN, EXPRESSED"/>
    <property type="match status" value="1"/>
</dbReference>
<keyword evidence="1" id="KW-1133">Transmembrane helix</keyword>
<evidence type="ECO:0000256" key="1">
    <source>
        <dbReference type="SAM" id="Phobius"/>
    </source>
</evidence>
<accession>A0AAQ3SR93</accession>
<protein>
    <submittedName>
        <fullName evidence="2">Uncharacterized protein</fullName>
    </submittedName>
</protein>
<evidence type="ECO:0000313" key="3">
    <source>
        <dbReference type="Proteomes" id="UP001341281"/>
    </source>
</evidence>
<name>A0AAQ3SR93_PASNO</name>
<dbReference type="InterPro" id="IPR021788">
    <property type="entry name" value="CPP1-like"/>
</dbReference>
<keyword evidence="1" id="KW-0472">Membrane</keyword>
<dbReference type="Proteomes" id="UP001341281">
    <property type="component" value="Chromosome 02"/>
</dbReference>
<gene>
    <name evidence="2" type="ORF">U9M48_009474</name>
</gene>
<keyword evidence="1" id="KW-0812">Transmembrane</keyword>
<organism evidence="2 3">
    <name type="scientific">Paspalum notatum var. saurae</name>
    <dbReference type="NCBI Taxonomy" id="547442"/>
    <lineage>
        <taxon>Eukaryota</taxon>
        <taxon>Viridiplantae</taxon>
        <taxon>Streptophyta</taxon>
        <taxon>Embryophyta</taxon>
        <taxon>Tracheophyta</taxon>
        <taxon>Spermatophyta</taxon>
        <taxon>Magnoliopsida</taxon>
        <taxon>Liliopsida</taxon>
        <taxon>Poales</taxon>
        <taxon>Poaceae</taxon>
        <taxon>PACMAD clade</taxon>
        <taxon>Panicoideae</taxon>
        <taxon>Andropogonodae</taxon>
        <taxon>Paspaleae</taxon>
        <taxon>Paspalinae</taxon>
        <taxon>Paspalum</taxon>
    </lineage>
</organism>
<dbReference type="PANTHER" id="PTHR33372">
    <property type="match status" value="1"/>
</dbReference>
<proteinExistence type="predicted"/>
<dbReference type="AlphaFoldDB" id="A0AAQ3SR93"/>
<reference evidence="2 3" key="1">
    <citation type="submission" date="2024-02" db="EMBL/GenBank/DDBJ databases">
        <title>High-quality chromosome-scale genome assembly of Pensacola bahiagrass (Paspalum notatum Flugge var. saurae).</title>
        <authorList>
            <person name="Vega J.M."/>
            <person name="Podio M."/>
            <person name="Orjuela J."/>
            <person name="Siena L.A."/>
            <person name="Pessino S.C."/>
            <person name="Combes M.C."/>
            <person name="Mariac C."/>
            <person name="Albertini E."/>
            <person name="Pupilli F."/>
            <person name="Ortiz J.P.A."/>
            <person name="Leblanc O."/>
        </authorList>
    </citation>
    <scope>NUCLEOTIDE SEQUENCE [LARGE SCALE GENOMIC DNA]</scope>
    <source>
        <strain evidence="2">R1</strain>
        <tissue evidence="2">Leaf</tissue>
    </source>
</reference>
<dbReference type="GO" id="GO:0031969">
    <property type="term" value="C:chloroplast membrane"/>
    <property type="evidence" value="ECO:0007669"/>
    <property type="project" value="TreeGrafter"/>
</dbReference>
<keyword evidence="3" id="KW-1185">Reference proteome</keyword>
<feature type="transmembrane region" description="Helical" evidence="1">
    <location>
        <begin position="400"/>
        <end position="419"/>
    </location>
</feature>
<dbReference type="EMBL" id="CP144746">
    <property type="protein sequence ID" value="WVZ59317.1"/>
    <property type="molecule type" value="Genomic_DNA"/>
</dbReference>
<sequence>MATTKVAAGSTMSGTMAAASFPFRPRNLILSSSSSFSPRSAVSPRRVRRLAMTSARMAMGKGLSVTPARRHGGGAVAASAAGSPQFGAGENENPYEILGISPLDEFIQVKVAYKRRRNDVESCCDREYLVKLDRAYDAVMMDQLLKRKKGEAYESIQVSKDIRYADYQPIVPWGPRYSRSTLKDLRINMAISAAFKWIFKQIDKIRHSFLWKGEEPENNCGGHCLVNWPVVTHPLNMGGLGIADLERFARALRLQWMWFQWKNEERAWVGLDIPCSKDDRDLFYASTVVTIMCISTLGHADWKPLQFLCFAYFYRILEKLKTTEPAITPIYNEYGAVEGQGIHMAKRVLRSVGLVLGSILAVSLGYTGLVIFSQFLGQYIPSVVYNFQYLIPGVDCDYSFIGSALHLSFVLPIAIGAGLEKTPLINDTSPSGSHQKKFARTD</sequence>